<gene>
    <name evidence="2" type="ORF">SAMN05421747_106192</name>
</gene>
<dbReference type="STRING" id="623281.SAMN05421747_106192"/>
<feature type="transmembrane region" description="Helical" evidence="1">
    <location>
        <begin position="12"/>
        <end position="36"/>
    </location>
</feature>
<keyword evidence="1" id="KW-0812">Transmembrane</keyword>
<dbReference type="RefSeq" id="WP_090973253.1">
    <property type="nucleotide sequence ID" value="NZ_FOLL01000006.1"/>
</dbReference>
<keyword evidence="3" id="KW-1185">Reference proteome</keyword>
<dbReference type="EMBL" id="FOLL01000006">
    <property type="protein sequence ID" value="SFC23429.1"/>
    <property type="molecule type" value="Genomic_DNA"/>
</dbReference>
<keyword evidence="1" id="KW-1133">Transmembrane helix</keyword>
<reference evidence="2 3" key="1">
    <citation type="submission" date="2016-10" db="EMBL/GenBank/DDBJ databases">
        <authorList>
            <person name="de Groot N.N."/>
        </authorList>
    </citation>
    <scope>NUCLEOTIDE SEQUENCE [LARGE SCALE GENOMIC DNA]</scope>
    <source>
        <strain evidence="2 3">DSM 22900</strain>
    </source>
</reference>
<protein>
    <submittedName>
        <fullName evidence="2">Uncharacterized protein</fullName>
    </submittedName>
</protein>
<dbReference type="OrthoDB" id="1004942at2"/>
<evidence type="ECO:0000313" key="3">
    <source>
        <dbReference type="Proteomes" id="UP000199577"/>
    </source>
</evidence>
<sequence>MPSPPIYLRAGALLLALLVATVIAAITAALLLVFQYHRQYAAETMRHERLRQNLASATNLLLVGETANGIDTARLGLFDDQRDSVLLIRAPWGIYDIGIARAFEGHDTLSHVFLMGKALTPGERYALYLADEHRPLSLSGKTRIQGDAFLPEAGIRKAYIENQAYAYEEVIHGGTMRHSTTSLPPLDAAVLERLTRYLLPESAAEWRGDALDWLVLGDTLTQPFFARPLLLHSIDSMTVTMSLAGNIVLVADSAITVTADAALDQVLLFAPSIRFADNFRGRVQAFARDSIIVGRDCAFGYPSALGVVHIPKDSLVFEFQPLLRIDSASVVHGLVFSHFPGSDQYFAKVALAEGAVVKGQVYADGLLELQGAVHGVTLCRRFTLQTPSSLYENFVLGGVMDETRLSPYYTGSALLNTGRLSNVLAWLNDL</sequence>
<evidence type="ECO:0000256" key="1">
    <source>
        <dbReference type="SAM" id="Phobius"/>
    </source>
</evidence>
<organism evidence="2 3">
    <name type="scientific">Parapedobacter composti</name>
    <dbReference type="NCBI Taxonomy" id="623281"/>
    <lineage>
        <taxon>Bacteria</taxon>
        <taxon>Pseudomonadati</taxon>
        <taxon>Bacteroidota</taxon>
        <taxon>Sphingobacteriia</taxon>
        <taxon>Sphingobacteriales</taxon>
        <taxon>Sphingobacteriaceae</taxon>
        <taxon>Parapedobacter</taxon>
    </lineage>
</organism>
<evidence type="ECO:0000313" key="2">
    <source>
        <dbReference type="EMBL" id="SFC23429.1"/>
    </source>
</evidence>
<accession>A0A1I1HGY5</accession>
<name>A0A1I1HGY5_9SPHI</name>
<dbReference type="AlphaFoldDB" id="A0A1I1HGY5"/>
<dbReference type="Proteomes" id="UP000199577">
    <property type="component" value="Unassembled WGS sequence"/>
</dbReference>
<keyword evidence="1" id="KW-0472">Membrane</keyword>
<proteinExistence type="predicted"/>